<protein>
    <submittedName>
        <fullName evidence="1">Uncharacterized protein</fullName>
    </submittedName>
</protein>
<keyword evidence="2" id="KW-1185">Reference proteome</keyword>
<dbReference type="EMBL" id="JANPWB010000007">
    <property type="protein sequence ID" value="KAJ1170837.1"/>
    <property type="molecule type" value="Genomic_DNA"/>
</dbReference>
<sequence>MESGGVAWRRWRKKSLCEAPARNLPPRSILADCGPPAQPSVWLKVRGGSGTECEMTGPHGAQGAKPESRAAECGEKLRMAAAVGEMEPADH</sequence>
<dbReference type="AlphaFoldDB" id="A0AAV7T4F9"/>
<evidence type="ECO:0000313" key="1">
    <source>
        <dbReference type="EMBL" id="KAJ1170837.1"/>
    </source>
</evidence>
<name>A0AAV7T4F9_PLEWA</name>
<evidence type="ECO:0000313" key="2">
    <source>
        <dbReference type="Proteomes" id="UP001066276"/>
    </source>
</evidence>
<comment type="caution">
    <text evidence="1">The sequence shown here is derived from an EMBL/GenBank/DDBJ whole genome shotgun (WGS) entry which is preliminary data.</text>
</comment>
<dbReference type="Proteomes" id="UP001066276">
    <property type="component" value="Chromosome 4_1"/>
</dbReference>
<gene>
    <name evidence="1" type="ORF">NDU88_002708</name>
</gene>
<reference evidence="1" key="1">
    <citation type="journal article" date="2022" name="bioRxiv">
        <title>Sequencing and chromosome-scale assembly of the giantPleurodeles waltlgenome.</title>
        <authorList>
            <person name="Brown T."/>
            <person name="Elewa A."/>
            <person name="Iarovenko S."/>
            <person name="Subramanian E."/>
            <person name="Araus A.J."/>
            <person name="Petzold A."/>
            <person name="Susuki M."/>
            <person name="Suzuki K.-i.T."/>
            <person name="Hayashi T."/>
            <person name="Toyoda A."/>
            <person name="Oliveira C."/>
            <person name="Osipova E."/>
            <person name="Leigh N.D."/>
            <person name="Simon A."/>
            <person name="Yun M.H."/>
        </authorList>
    </citation>
    <scope>NUCLEOTIDE SEQUENCE</scope>
    <source>
        <strain evidence="1">20211129_DDA</strain>
        <tissue evidence="1">Liver</tissue>
    </source>
</reference>
<proteinExistence type="predicted"/>
<organism evidence="1 2">
    <name type="scientific">Pleurodeles waltl</name>
    <name type="common">Iberian ribbed newt</name>
    <dbReference type="NCBI Taxonomy" id="8319"/>
    <lineage>
        <taxon>Eukaryota</taxon>
        <taxon>Metazoa</taxon>
        <taxon>Chordata</taxon>
        <taxon>Craniata</taxon>
        <taxon>Vertebrata</taxon>
        <taxon>Euteleostomi</taxon>
        <taxon>Amphibia</taxon>
        <taxon>Batrachia</taxon>
        <taxon>Caudata</taxon>
        <taxon>Salamandroidea</taxon>
        <taxon>Salamandridae</taxon>
        <taxon>Pleurodelinae</taxon>
        <taxon>Pleurodeles</taxon>
    </lineage>
</organism>
<accession>A0AAV7T4F9</accession>